<reference evidence="1" key="1">
    <citation type="submission" date="2019-11" db="EMBL/GenBank/DDBJ databases">
        <title>Bipolaris sorokiniana Genome sequencing.</title>
        <authorList>
            <person name="Wang H."/>
        </authorList>
    </citation>
    <scope>NUCLEOTIDE SEQUENCE</scope>
</reference>
<organism evidence="1 2">
    <name type="scientific">Cochliobolus sativus</name>
    <name type="common">Common root rot and spot blotch fungus</name>
    <name type="synonym">Bipolaris sorokiniana</name>
    <dbReference type="NCBI Taxonomy" id="45130"/>
    <lineage>
        <taxon>Eukaryota</taxon>
        <taxon>Fungi</taxon>
        <taxon>Dikarya</taxon>
        <taxon>Ascomycota</taxon>
        <taxon>Pezizomycotina</taxon>
        <taxon>Dothideomycetes</taxon>
        <taxon>Pleosporomycetidae</taxon>
        <taxon>Pleosporales</taxon>
        <taxon>Pleosporineae</taxon>
        <taxon>Pleosporaceae</taxon>
        <taxon>Bipolaris</taxon>
    </lineage>
</organism>
<comment type="caution">
    <text evidence="1">The sequence shown here is derived from an EMBL/GenBank/DDBJ whole genome shotgun (WGS) entry which is preliminary data.</text>
</comment>
<gene>
    <name evidence="1" type="ORF">GGP41_004635</name>
</gene>
<protein>
    <submittedName>
        <fullName evidence="1">Uncharacterized protein</fullName>
    </submittedName>
</protein>
<evidence type="ECO:0000313" key="2">
    <source>
        <dbReference type="Proteomes" id="UP000624244"/>
    </source>
</evidence>
<evidence type="ECO:0000313" key="1">
    <source>
        <dbReference type="EMBL" id="KAF5846588.1"/>
    </source>
</evidence>
<name>A0A8H6DSV4_COCSA</name>
<dbReference type="AlphaFoldDB" id="A0A8H6DSV4"/>
<accession>A0A8H6DSV4</accession>
<sequence>MVLGKILADIDVPLFWAFPHFQGNPVNSLDVNVTKIERRPWCYAPITYHHMQQSETCSLNTFETSRAANAQGGKTTPTHAEVFKQFILSSLKLKMES</sequence>
<dbReference type="Proteomes" id="UP000624244">
    <property type="component" value="Unassembled WGS sequence"/>
</dbReference>
<dbReference type="EMBL" id="WNKQ01000015">
    <property type="protein sequence ID" value="KAF5846588.1"/>
    <property type="molecule type" value="Genomic_DNA"/>
</dbReference>
<proteinExistence type="predicted"/>